<gene>
    <name evidence="2" type="ORF">FH603_4907</name>
</gene>
<dbReference type="InterPro" id="IPR034660">
    <property type="entry name" value="DinB/YfiT-like"/>
</dbReference>
<protein>
    <recommendedName>
        <fullName evidence="1">DinB-like domain-containing protein</fullName>
    </recommendedName>
</protein>
<evidence type="ECO:0000259" key="1">
    <source>
        <dbReference type="Pfam" id="PF12867"/>
    </source>
</evidence>
<evidence type="ECO:0000313" key="3">
    <source>
        <dbReference type="Proteomes" id="UP000700732"/>
    </source>
</evidence>
<organism evidence="2 3">
    <name type="scientific">Spirosoma utsteinense</name>
    <dbReference type="NCBI Taxonomy" id="2585773"/>
    <lineage>
        <taxon>Bacteria</taxon>
        <taxon>Pseudomonadati</taxon>
        <taxon>Bacteroidota</taxon>
        <taxon>Cytophagia</taxon>
        <taxon>Cytophagales</taxon>
        <taxon>Cytophagaceae</taxon>
        <taxon>Spirosoma</taxon>
    </lineage>
</organism>
<dbReference type="RefSeq" id="WP_186740846.1">
    <property type="nucleotide sequence ID" value="NZ_VFIA01000044.1"/>
</dbReference>
<name>A0ABR6WCX6_9BACT</name>
<dbReference type="Proteomes" id="UP000700732">
    <property type="component" value="Unassembled WGS sequence"/>
</dbReference>
<evidence type="ECO:0000313" key="2">
    <source>
        <dbReference type="EMBL" id="MBC3794379.1"/>
    </source>
</evidence>
<dbReference type="Pfam" id="PF12867">
    <property type="entry name" value="DinB_2"/>
    <property type="match status" value="1"/>
</dbReference>
<dbReference type="Gene3D" id="1.20.120.450">
    <property type="entry name" value="dinb family like domain"/>
    <property type="match status" value="1"/>
</dbReference>
<dbReference type="NCBIfam" id="NF009807">
    <property type="entry name" value="PRK13291.1"/>
    <property type="match status" value="1"/>
</dbReference>
<dbReference type="InterPro" id="IPR024775">
    <property type="entry name" value="DinB-like"/>
</dbReference>
<feature type="domain" description="DinB-like" evidence="1">
    <location>
        <begin position="34"/>
        <end position="173"/>
    </location>
</feature>
<comment type="caution">
    <text evidence="2">The sequence shown here is derived from an EMBL/GenBank/DDBJ whole genome shotgun (WGS) entry which is preliminary data.</text>
</comment>
<proteinExistence type="predicted"/>
<dbReference type="SUPFAM" id="SSF109854">
    <property type="entry name" value="DinB/YfiT-like putative metalloenzymes"/>
    <property type="match status" value="1"/>
</dbReference>
<accession>A0ABR6WCX6</accession>
<dbReference type="EMBL" id="VFIA01000044">
    <property type="protein sequence ID" value="MBC3794379.1"/>
    <property type="molecule type" value="Genomic_DNA"/>
</dbReference>
<keyword evidence="3" id="KW-1185">Reference proteome</keyword>
<sequence>MTTPALTDARQYPIGLWAGQDTYTPGERYTLINQLRALPALYRQATESLTDEPLARSYRPGSWTVRQLVHHIADTHHWHFFRVKQTLAETEKTVGVFGNVNAWAAMAEYQTAPVHGSLLILEGIHQRWAHLCETLDEADWKRVYYHPVRQRDLSLEQALSIGVWHARHHLAHIGLALQQPAVQ</sequence>
<reference evidence="2 3" key="1">
    <citation type="submission" date="2019-06" db="EMBL/GenBank/DDBJ databases">
        <title>Spirosoma utsteinense sp. nov. isolated from Antarctic ice-free soils.</title>
        <authorList>
            <person name="Tahon G."/>
        </authorList>
    </citation>
    <scope>NUCLEOTIDE SEQUENCE [LARGE SCALE GENOMIC DNA]</scope>
    <source>
        <strain evidence="2 3">LMG 31447</strain>
    </source>
</reference>